<proteinExistence type="predicted"/>
<evidence type="ECO:0000256" key="1">
    <source>
        <dbReference type="SAM" id="MobiDB-lite"/>
    </source>
</evidence>
<comment type="caution">
    <text evidence="2">The sequence shown here is derived from an EMBL/GenBank/DDBJ whole genome shotgun (WGS) entry which is preliminary data.</text>
</comment>
<sequence length="157" mass="17083">MGLTRPTLSTQAQTMLDQSTIPIPAADDTAGVAGSSQGPSAPQPDQQEWEWAAEKRTLRPLELKGELEKGSGDPLPADHGSFELMLGSGMDAWRSCCCVGLAVSTMSAMFDNMLTLFACGSPCTRRIWSYEGPWLNPPRIYNVIPCPQYSLLMSTVW</sequence>
<reference evidence="2" key="1">
    <citation type="journal article" date="2022" name="bioRxiv">
        <title>Sequencing and chromosome-scale assembly of the giantPleurodeles waltlgenome.</title>
        <authorList>
            <person name="Brown T."/>
            <person name="Elewa A."/>
            <person name="Iarovenko S."/>
            <person name="Subramanian E."/>
            <person name="Araus A.J."/>
            <person name="Petzold A."/>
            <person name="Susuki M."/>
            <person name="Suzuki K.-i.T."/>
            <person name="Hayashi T."/>
            <person name="Toyoda A."/>
            <person name="Oliveira C."/>
            <person name="Osipova E."/>
            <person name="Leigh N.D."/>
            <person name="Simon A."/>
            <person name="Yun M.H."/>
        </authorList>
    </citation>
    <scope>NUCLEOTIDE SEQUENCE</scope>
    <source>
        <strain evidence="2">20211129_DDA</strain>
        <tissue evidence="2">Liver</tissue>
    </source>
</reference>
<evidence type="ECO:0000313" key="2">
    <source>
        <dbReference type="EMBL" id="KAJ1149626.1"/>
    </source>
</evidence>
<dbReference type="EMBL" id="JANPWB010000009">
    <property type="protein sequence ID" value="KAJ1149626.1"/>
    <property type="molecule type" value="Genomic_DNA"/>
</dbReference>
<feature type="compositionally biased region" description="Polar residues" evidence="1">
    <location>
        <begin position="34"/>
        <end position="46"/>
    </location>
</feature>
<name>A0AAV7RB01_PLEWA</name>
<feature type="region of interest" description="Disordered" evidence="1">
    <location>
        <begin position="1"/>
        <end position="48"/>
    </location>
</feature>
<feature type="compositionally biased region" description="Polar residues" evidence="1">
    <location>
        <begin position="1"/>
        <end position="21"/>
    </location>
</feature>
<organism evidence="2 3">
    <name type="scientific">Pleurodeles waltl</name>
    <name type="common">Iberian ribbed newt</name>
    <dbReference type="NCBI Taxonomy" id="8319"/>
    <lineage>
        <taxon>Eukaryota</taxon>
        <taxon>Metazoa</taxon>
        <taxon>Chordata</taxon>
        <taxon>Craniata</taxon>
        <taxon>Vertebrata</taxon>
        <taxon>Euteleostomi</taxon>
        <taxon>Amphibia</taxon>
        <taxon>Batrachia</taxon>
        <taxon>Caudata</taxon>
        <taxon>Salamandroidea</taxon>
        <taxon>Salamandridae</taxon>
        <taxon>Pleurodelinae</taxon>
        <taxon>Pleurodeles</taxon>
    </lineage>
</organism>
<evidence type="ECO:0000313" key="3">
    <source>
        <dbReference type="Proteomes" id="UP001066276"/>
    </source>
</evidence>
<accession>A0AAV7RB01</accession>
<dbReference type="Proteomes" id="UP001066276">
    <property type="component" value="Chromosome 5"/>
</dbReference>
<protein>
    <submittedName>
        <fullName evidence="2">Uncharacterized protein</fullName>
    </submittedName>
</protein>
<keyword evidence="3" id="KW-1185">Reference proteome</keyword>
<dbReference type="AlphaFoldDB" id="A0AAV7RB01"/>
<gene>
    <name evidence="2" type="ORF">NDU88_002433</name>
</gene>